<dbReference type="EMBL" id="KZ016315">
    <property type="protein sequence ID" value="PIO13959.1"/>
    <property type="molecule type" value="Genomic_DNA"/>
</dbReference>
<protein>
    <submittedName>
        <fullName evidence="1">Uncharacterized protein</fullName>
    </submittedName>
</protein>
<dbReference type="Proteomes" id="UP000228934">
    <property type="component" value="Unassembled WGS sequence"/>
</dbReference>
<feature type="non-terminal residue" evidence="1">
    <location>
        <position position="56"/>
    </location>
</feature>
<keyword evidence="2" id="KW-1185">Reference proteome</keyword>
<evidence type="ECO:0000313" key="2">
    <source>
        <dbReference type="Proteomes" id="UP000228934"/>
    </source>
</evidence>
<sequence length="56" mass="6216">MVNGVLGHHGLAAVLPVEEVCERGPVFVITLSHNMEGRNVVVIQKRRKCVINRIVQ</sequence>
<name>A0A2G9QEA7_AQUCT</name>
<organism evidence="1 2">
    <name type="scientific">Aquarana catesbeiana</name>
    <name type="common">American bullfrog</name>
    <name type="synonym">Rana catesbeiana</name>
    <dbReference type="NCBI Taxonomy" id="8400"/>
    <lineage>
        <taxon>Eukaryota</taxon>
        <taxon>Metazoa</taxon>
        <taxon>Chordata</taxon>
        <taxon>Craniata</taxon>
        <taxon>Vertebrata</taxon>
        <taxon>Euteleostomi</taxon>
        <taxon>Amphibia</taxon>
        <taxon>Batrachia</taxon>
        <taxon>Anura</taxon>
        <taxon>Neobatrachia</taxon>
        <taxon>Ranoidea</taxon>
        <taxon>Ranidae</taxon>
        <taxon>Aquarana</taxon>
    </lineage>
</organism>
<reference evidence="2" key="1">
    <citation type="journal article" date="2017" name="Nat. Commun.">
        <title>The North American bullfrog draft genome provides insight into hormonal regulation of long noncoding RNA.</title>
        <authorList>
            <person name="Hammond S.A."/>
            <person name="Warren R.L."/>
            <person name="Vandervalk B.P."/>
            <person name="Kucuk E."/>
            <person name="Khan H."/>
            <person name="Gibb E.A."/>
            <person name="Pandoh P."/>
            <person name="Kirk H."/>
            <person name="Zhao Y."/>
            <person name="Jones M."/>
            <person name="Mungall A.J."/>
            <person name="Coope R."/>
            <person name="Pleasance S."/>
            <person name="Moore R.A."/>
            <person name="Holt R.A."/>
            <person name="Round J.M."/>
            <person name="Ohora S."/>
            <person name="Walle B.V."/>
            <person name="Veldhoen N."/>
            <person name="Helbing C.C."/>
            <person name="Birol I."/>
        </authorList>
    </citation>
    <scope>NUCLEOTIDE SEQUENCE [LARGE SCALE GENOMIC DNA]</scope>
</reference>
<proteinExistence type="predicted"/>
<gene>
    <name evidence="1" type="ORF">AB205_0038560</name>
</gene>
<evidence type="ECO:0000313" key="1">
    <source>
        <dbReference type="EMBL" id="PIO13959.1"/>
    </source>
</evidence>
<dbReference type="AlphaFoldDB" id="A0A2G9QEA7"/>
<accession>A0A2G9QEA7</accession>